<gene>
    <name evidence="2" type="ORF">HNR71_000033</name>
    <name evidence="3" type="ORF">HPO96_37000</name>
</gene>
<organism evidence="3 4">
    <name type="scientific">Kribbella sandramycini</name>
    <dbReference type="NCBI Taxonomy" id="60450"/>
    <lineage>
        <taxon>Bacteria</taxon>
        <taxon>Bacillati</taxon>
        <taxon>Actinomycetota</taxon>
        <taxon>Actinomycetes</taxon>
        <taxon>Propionibacteriales</taxon>
        <taxon>Kribbellaceae</taxon>
        <taxon>Kribbella</taxon>
    </lineage>
</organism>
<evidence type="ECO:0000313" key="4">
    <source>
        <dbReference type="Proteomes" id="UP000534306"/>
    </source>
</evidence>
<evidence type="ECO:0000313" key="5">
    <source>
        <dbReference type="Proteomes" id="UP000553957"/>
    </source>
</evidence>
<sequence length="281" mass="29957">MILSKYRVGIGGLILGEYDEETGASWIVEDLDGWQRSTSTGTTTPRSAARGAWRSRAFQAAKGYTLKGVVHSAAGNAPDLIDQLLAAIPLDVPELMTVYGVHSGDDRITYVRQEGDADPKIVTPELATFSIGLVAPDPLTYSATQHVESAGLPVTTGGLSVPFTVPFSVNAVTVSGVVAVDNVGKAAVAPRVIFYGPVERPKITHLGTGESLQLNMDLASGEWLDLDLDRHTAMLNGVSSRRGYVSGQWFELAPGNNLLAFNSPTYSAGAEAQIVWRDAWK</sequence>
<protein>
    <recommendedName>
        <fullName evidence="1">Siphovirus-type tail component C-terminal domain-containing protein</fullName>
    </recommendedName>
</protein>
<dbReference type="Proteomes" id="UP000553957">
    <property type="component" value="Unassembled WGS sequence"/>
</dbReference>
<feature type="domain" description="Siphovirus-type tail component C-terminal" evidence="1">
    <location>
        <begin position="184"/>
        <end position="280"/>
    </location>
</feature>
<reference evidence="2 5" key="2">
    <citation type="submission" date="2020-08" db="EMBL/GenBank/DDBJ databases">
        <title>Sequencing the genomes of 1000 actinobacteria strains.</title>
        <authorList>
            <person name="Klenk H.-P."/>
        </authorList>
    </citation>
    <scope>NUCLEOTIDE SEQUENCE [LARGE SCALE GENOMIC DNA]</scope>
    <source>
        <strain evidence="2 5">DSM 15626</strain>
    </source>
</reference>
<name>A0A7Y4P482_9ACTN</name>
<keyword evidence="4" id="KW-1185">Reference proteome</keyword>
<reference evidence="3 4" key="1">
    <citation type="submission" date="2020-05" db="EMBL/GenBank/DDBJ databases">
        <title>Genome sequence of Kribbella sandramycini ATCC 39419.</title>
        <authorList>
            <person name="Maclea K.S."/>
            <person name="Fair J.L."/>
        </authorList>
    </citation>
    <scope>NUCLEOTIDE SEQUENCE [LARGE SCALE GENOMIC DNA]</scope>
    <source>
        <strain evidence="3 4">ATCC 39419</strain>
    </source>
</reference>
<comment type="caution">
    <text evidence="3">The sequence shown here is derived from an EMBL/GenBank/DDBJ whole genome shotgun (WGS) entry which is preliminary data.</text>
</comment>
<dbReference type="Pfam" id="PF22768">
    <property type="entry name" value="SPP1_Dit"/>
    <property type="match status" value="1"/>
</dbReference>
<evidence type="ECO:0000313" key="2">
    <source>
        <dbReference type="EMBL" id="MBB6564396.1"/>
    </source>
</evidence>
<dbReference type="AlphaFoldDB" id="A0A7Y4P482"/>
<dbReference type="EMBL" id="JACHKF010000001">
    <property type="protein sequence ID" value="MBB6564396.1"/>
    <property type="molecule type" value="Genomic_DNA"/>
</dbReference>
<proteinExistence type="predicted"/>
<dbReference type="RefSeq" id="WP_171679157.1">
    <property type="nucleotide sequence ID" value="NZ_BAAAGT010000022.1"/>
</dbReference>
<dbReference type="EMBL" id="JABJRC010000018">
    <property type="protein sequence ID" value="NOL45858.1"/>
    <property type="molecule type" value="Genomic_DNA"/>
</dbReference>
<dbReference type="Proteomes" id="UP000534306">
    <property type="component" value="Unassembled WGS sequence"/>
</dbReference>
<accession>A0A7Y4P482</accession>
<evidence type="ECO:0000313" key="3">
    <source>
        <dbReference type="EMBL" id="NOL45858.1"/>
    </source>
</evidence>
<dbReference type="Gene3D" id="2.60.120.860">
    <property type="match status" value="1"/>
</dbReference>
<dbReference type="InterPro" id="IPR054738">
    <property type="entry name" value="Siphovirus-type_tail_C"/>
</dbReference>
<evidence type="ECO:0000259" key="1">
    <source>
        <dbReference type="Pfam" id="PF22768"/>
    </source>
</evidence>